<dbReference type="GO" id="GO:0005576">
    <property type="term" value="C:extracellular region"/>
    <property type="evidence" value="ECO:0007669"/>
    <property type="project" value="UniProtKB-SubCell"/>
</dbReference>
<evidence type="ECO:0000256" key="2">
    <source>
        <dbReference type="ARBA" id="ARBA00022525"/>
    </source>
</evidence>
<keyword evidence="3" id="KW-0732">Signal</keyword>
<dbReference type="Proteomes" id="UP000263273">
    <property type="component" value="Unassembled WGS sequence"/>
</dbReference>
<reference evidence="5 6" key="1">
    <citation type="journal article" date="2018" name="Nat. Biotechnol.">
        <title>A standardized bacterial taxonomy based on genome phylogeny substantially revises the tree of life.</title>
        <authorList>
            <person name="Parks D.H."/>
            <person name="Chuvochina M."/>
            <person name="Waite D.W."/>
            <person name="Rinke C."/>
            <person name="Skarshewski A."/>
            <person name="Chaumeil P.A."/>
            <person name="Hugenholtz P."/>
        </authorList>
    </citation>
    <scope>NUCLEOTIDE SEQUENCE [LARGE SCALE GENOMIC DNA]</scope>
    <source>
        <strain evidence="5">UBA10948</strain>
    </source>
</reference>
<comment type="subcellular location">
    <subcellularLocation>
        <location evidence="1">Secreted</location>
    </subcellularLocation>
</comment>
<comment type="caution">
    <text evidence="5">The sequence shown here is derived from an EMBL/GenBank/DDBJ whole genome shotgun (WGS) entry which is preliminary data.</text>
</comment>
<feature type="domain" description="Carbohydrate-binding module family 96" evidence="4">
    <location>
        <begin position="3"/>
        <end position="159"/>
    </location>
</feature>
<gene>
    <name evidence="5" type="ORF">DDZ44_05475</name>
</gene>
<protein>
    <recommendedName>
        <fullName evidence="4">Carbohydrate-binding module family 96 domain-containing protein</fullName>
    </recommendedName>
</protein>
<dbReference type="EMBL" id="DNZF01000118">
    <property type="protein sequence ID" value="HBK53366.1"/>
    <property type="molecule type" value="Genomic_DNA"/>
</dbReference>
<evidence type="ECO:0000256" key="3">
    <source>
        <dbReference type="ARBA" id="ARBA00022729"/>
    </source>
</evidence>
<name>A0A354YXC6_9FIRM</name>
<evidence type="ECO:0000313" key="5">
    <source>
        <dbReference type="EMBL" id="HBK53366.1"/>
    </source>
</evidence>
<keyword evidence="2" id="KW-0964">Secreted</keyword>
<accession>A0A354YXC6</accession>
<dbReference type="AlphaFoldDB" id="A0A354YXC6"/>
<dbReference type="RefSeq" id="WP_061214912.1">
    <property type="nucleotide sequence ID" value="NZ_DHSN01000037.1"/>
</dbReference>
<dbReference type="InterPro" id="IPR055372">
    <property type="entry name" value="CBM96"/>
</dbReference>
<evidence type="ECO:0000259" key="4">
    <source>
        <dbReference type="Pfam" id="PF24517"/>
    </source>
</evidence>
<sequence length="289" mass="32051">MATITLLPFHDSYIAEWYARDNFAGESCLNLSQFRQTGDNYRSLLKFRLDAIPGGCSIEKAELELTMYRNEVKDAIDITVQRLLSRWHEKSVNWDTQPLHSPEIAGKIRVDANTPMGALRMDLSGLVKGWHDGSIINNGLLLKGNEVENNLVAFYNSKHINGDEWPKLHISFVDGVLNAFDKEEIIIPSYPEVPVATSAPIALGPRALATFLIANCSDSCKLRARIQVGYGKCHCSTYYDVGEQISLKARGYPGEAVALSSWEAAEFARILLIGAGGEKVSIYARSKEL</sequence>
<proteinExistence type="predicted"/>
<evidence type="ECO:0000313" key="6">
    <source>
        <dbReference type="Proteomes" id="UP000263273"/>
    </source>
</evidence>
<dbReference type="NCBIfam" id="NF033679">
    <property type="entry name" value="DNRLRE_dom"/>
    <property type="match status" value="1"/>
</dbReference>
<organism evidence="5 6">
    <name type="scientific">Syntrophomonas wolfei</name>
    <dbReference type="NCBI Taxonomy" id="863"/>
    <lineage>
        <taxon>Bacteria</taxon>
        <taxon>Bacillati</taxon>
        <taxon>Bacillota</taxon>
        <taxon>Clostridia</taxon>
        <taxon>Eubacteriales</taxon>
        <taxon>Syntrophomonadaceae</taxon>
        <taxon>Syntrophomonas</taxon>
    </lineage>
</organism>
<dbReference type="STRING" id="378794.GCA_001570625_02496"/>
<dbReference type="Pfam" id="PF24517">
    <property type="entry name" value="CBM96"/>
    <property type="match status" value="1"/>
</dbReference>
<evidence type="ECO:0000256" key="1">
    <source>
        <dbReference type="ARBA" id="ARBA00004613"/>
    </source>
</evidence>